<dbReference type="AlphaFoldDB" id="A0A1I8PZ75"/>
<keyword evidence="1" id="KW-0575">Peroxidase</keyword>
<dbReference type="EnsemblMetazoa" id="SCAU012406-RA">
    <property type="protein sequence ID" value="SCAU012406-PA"/>
    <property type="gene ID" value="SCAU012406"/>
</dbReference>
<sequence length="708" mass="80707">MEFSTFWMVLFFTPTILTSGLLASALANFKSAPLVISKSESDAIKSISSDEWLDFVRRGIESDNQEKRLELRLCNANVTVHNNTISHVQLLDTLPNDEAKEDSEIADKILKSSLYIYNSKCATNGIPGERCEAILSGIDLPRNSELWQECENVRTTRYNGHYAFRRLLPRHYTDGFYQMFSSNLPTPLSISNELCDQAMKKEFIAGDNHRNLAVVQWAQFVASDLSKTVVTSMSNGYPIECCNVQNYKLQPRHFHPACAPLTSVDPSNRYGLTTCLNYVRSALAVGNKCTFAAPEQLNQATADLDMSPLYGFTESARFRMRSHRNGYLKSTQDETIKNSLLPLVKEDKHQFCVRGSNSTCFMAGDSRVNSNPFTIAIYTIFLRNHNRLANELKQKYPKWNDEKLFQGAKAINIDIYQRIVLYEWLPIVLGPQEAEEIYQSHMKTENLGEPQQVSNEFAVAASRFYLSMMPDVLHSFPQVLEVTTESPRAGHDENRLMSTDIFTLKYQLYNTNISYTSNKLDDILNSILQQRTMKMDNSYVESLVSDFLGSKRPTHSDIMAFDIQRGRDHGVQPYFEYLQACNGIKITNWNDFKRFIASEDIDKLKTVYTNWQDIDLIIGGMSEIPAKDASVGPTFQCIIAEQFSQLHKWHRKDTTDLKNSDMDLSKYTSIKAADLMCLNSNLKYVPKNIFHIASNRNPLVYCGDVLNK</sequence>
<evidence type="ECO:0000313" key="3">
    <source>
        <dbReference type="Proteomes" id="UP000095300"/>
    </source>
</evidence>
<dbReference type="GO" id="GO:0006979">
    <property type="term" value="P:response to oxidative stress"/>
    <property type="evidence" value="ECO:0007669"/>
    <property type="project" value="InterPro"/>
</dbReference>
<dbReference type="SUPFAM" id="SSF48113">
    <property type="entry name" value="Heme-dependent peroxidases"/>
    <property type="match status" value="1"/>
</dbReference>
<dbReference type="Pfam" id="PF03098">
    <property type="entry name" value="An_peroxidase"/>
    <property type="match status" value="1"/>
</dbReference>
<dbReference type="InterPro" id="IPR019791">
    <property type="entry name" value="Haem_peroxidase_animal"/>
</dbReference>
<name>A0A1I8PZ75_STOCA</name>
<organism evidence="2 3">
    <name type="scientific">Stomoxys calcitrans</name>
    <name type="common">Stable fly</name>
    <name type="synonym">Conops calcitrans</name>
    <dbReference type="NCBI Taxonomy" id="35570"/>
    <lineage>
        <taxon>Eukaryota</taxon>
        <taxon>Metazoa</taxon>
        <taxon>Ecdysozoa</taxon>
        <taxon>Arthropoda</taxon>
        <taxon>Hexapoda</taxon>
        <taxon>Insecta</taxon>
        <taxon>Pterygota</taxon>
        <taxon>Neoptera</taxon>
        <taxon>Endopterygota</taxon>
        <taxon>Diptera</taxon>
        <taxon>Brachycera</taxon>
        <taxon>Muscomorpha</taxon>
        <taxon>Muscoidea</taxon>
        <taxon>Muscidae</taxon>
        <taxon>Stomoxys</taxon>
    </lineage>
</organism>
<dbReference type="PANTHER" id="PTHR11475:SF125">
    <property type="entry name" value="GH11385P"/>
    <property type="match status" value="1"/>
</dbReference>
<keyword evidence="3" id="KW-1185">Reference proteome</keyword>
<evidence type="ECO:0000256" key="1">
    <source>
        <dbReference type="ARBA" id="ARBA00022559"/>
    </source>
</evidence>
<dbReference type="GO" id="GO:0020037">
    <property type="term" value="F:heme binding"/>
    <property type="evidence" value="ECO:0007669"/>
    <property type="project" value="InterPro"/>
</dbReference>
<dbReference type="VEuPathDB" id="VectorBase:SCAU012406"/>
<accession>A0A1I8PZ75</accession>
<dbReference type="InterPro" id="IPR010255">
    <property type="entry name" value="Haem_peroxidase_sf"/>
</dbReference>
<dbReference type="Gene3D" id="1.10.640.10">
    <property type="entry name" value="Haem peroxidase domain superfamily, animal type"/>
    <property type="match status" value="1"/>
</dbReference>
<dbReference type="PANTHER" id="PTHR11475">
    <property type="entry name" value="OXIDASE/PEROXIDASE"/>
    <property type="match status" value="1"/>
</dbReference>
<dbReference type="KEGG" id="scac:106082182"/>
<dbReference type="OrthoDB" id="823504at2759"/>
<dbReference type="InterPro" id="IPR037120">
    <property type="entry name" value="Haem_peroxidase_sf_animal"/>
</dbReference>
<dbReference type="PROSITE" id="PS50292">
    <property type="entry name" value="PEROXIDASE_3"/>
    <property type="match status" value="1"/>
</dbReference>
<dbReference type="GO" id="GO:0004601">
    <property type="term" value="F:peroxidase activity"/>
    <property type="evidence" value="ECO:0007669"/>
    <property type="project" value="UniProtKB-KW"/>
</dbReference>
<dbReference type="Proteomes" id="UP000095300">
    <property type="component" value="Unassembled WGS sequence"/>
</dbReference>
<dbReference type="STRING" id="35570.A0A1I8PZ75"/>
<gene>
    <name evidence="2" type="primary">106082182</name>
</gene>
<proteinExistence type="predicted"/>
<dbReference type="PRINTS" id="PR00457">
    <property type="entry name" value="ANPEROXIDASE"/>
</dbReference>
<protein>
    <recommendedName>
        <fullName evidence="4">Chorion peroxidase</fullName>
    </recommendedName>
</protein>
<reference evidence="2" key="1">
    <citation type="submission" date="2020-05" db="UniProtKB">
        <authorList>
            <consortium name="EnsemblMetazoa"/>
        </authorList>
    </citation>
    <scope>IDENTIFICATION</scope>
    <source>
        <strain evidence="2">USDA</strain>
    </source>
</reference>
<evidence type="ECO:0000313" key="2">
    <source>
        <dbReference type="EnsemblMetazoa" id="SCAU012406-PA"/>
    </source>
</evidence>
<evidence type="ECO:0008006" key="4">
    <source>
        <dbReference type="Google" id="ProtNLM"/>
    </source>
</evidence>
<keyword evidence="1" id="KW-0560">Oxidoreductase</keyword>